<sequence length="446" mass="47982">MGRAISKARTLSPLLPFFVFAVLASLAALDSTQAASAENNTSIHGTDSGATLTSKNASCEQSPFAGYDCVLTVVPGQFEIHWALDGELLYIAAVATTTGWVAVGWSPTGQMVGSNAVIGPDPNPVGGFEIQAFRLGGRSVSRVHPNPNITVLFASSVTMEGVTRLEFARLVNESGPGIVPVVAAKGVPNRMLWAVSPDGSTGLQYHGPTNRMPFSVDFVSGASARALIDDEAHYRHLASKMRAHGWLMGFGVGVLLPLGALASRFGKNRLPHWFYLHAVCQITGVILMTIGAIIAFSYFDALQRAQSHAQARQHSIGLTIFILAWVQLLIALFRPSPGTRIRRIWFLWHWFLGTGIIIMGGVNVFLGMALFHKYTDYGIQGARVVYAIFVSFYALVYLALDTFLKPAPDAAERARIQLSTFPNPAPQYPDSRPDAAAVPPSGAGFV</sequence>
<evidence type="ECO:0000256" key="8">
    <source>
        <dbReference type="SAM" id="MobiDB-lite"/>
    </source>
</evidence>
<dbReference type="InterPro" id="IPR005018">
    <property type="entry name" value="DOMON_domain"/>
</dbReference>
<evidence type="ECO:0000256" key="4">
    <source>
        <dbReference type="ARBA" id="ARBA00022729"/>
    </source>
</evidence>
<dbReference type="PROSITE" id="PS50836">
    <property type="entry name" value="DOMON"/>
    <property type="match status" value="1"/>
</dbReference>
<feature type="transmembrane region" description="Helical" evidence="9">
    <location>
        <begin position="345"/>
        <end position="372"/>
    </location>
</feature>
<keyword evidence="5" id="KW-0249">Electron transport</keyword>
<feature type="signal peptide" evidence="10">
    <location>
        <begin position="1"/>
        <end position="34"/>
    </location>
</feature>
<feature type="domain" description="Cytochrome b561" evidence="12">
    <location>
        <begin position="200"/>
        <end position="409"/>
    </location>
</feature>
<evidence type="ECO:0000256" key="7">
    <source>
        <dbReference type="ARBA" id="ARBA00023136"/>
    </source>
</evidence>
<feature type="transmembrane region" description="Helical" evidence="9">
    <location>
        <begin position="316"/>
        <end position="333"/>
    </location>
</feature>
<evidence type="ECO:0000256" key="9">
    <source>
        <dbReference type="SAM" id="Phobius"/>
    </source>
</evidence>
<proteinExistence type="predicted"/>
<dbReference type="InterPro" id="IPR006593">
    <property type="entry name" value="Cyt_b561/ferric_Rdtase_TM"/>
</dbReference>
<dbReference type="STRING" id="105231.A0A1Y1I6M7"/>
<dbReference type="PANTHER" id="PTHR23130:SF171">
    <property type="entry name" value="OS01G0895300 PROTEIN"/>
    <property type="match status" value="1"/>
</dbReference>
<name>A0A1Y1I6M7_KLENI</name>
<evidence type="ECO:0000256" key="5">
    <source>
        <dbReference type="ARBA" id="ARBA00022982"/>
    </source>
</evidence>
<evidence type="ECO:0000259" key="12">
    <source>
        <dbReference type="PROSITE" id="PS50939"/>
    </source>
</evidence>
<dbReference type="AlphaFoldDB" id="A0A1Y1I6M7"/>
<keyword evidence="4 10" id="KW-0732">Signal</keyword>
<dbReference type="GO" id="GO:0016020">
    <property type="term" value="C:membrane"/>
    <property type="evidence" value="ECO:0007669"/>
    <property type="project" value="UniProtKB-SubCell"/>
</dbReference>
<evidence type="ECO:0000259" key="11">
    <source>
        <dbReference type="PROSITE" id="PS50836"/>
    </source>
</evidence>
<dbReference type="PANTHER" id="PTHR23130">
    <property type="entry name" value="CYTOCHROME B561 AND DOMON DOMAIN-CONTAINING PROTEIN"/>
    <property type="match status" value="1"/>
</dbReference>
<dbReference type="OrthoDB" id="19261at2759"/>
<feature type="transmembrane region" description="Helical" evidence="9">
    <location>
        <begin position="384"/>
        <end position="404"/>
    </location>
</feature>
<comment type="subcellular location">
    <subcellularLocation>
        <location evidence="1">Membrane</location>
    </subcellularLocation>
</comment>
<dbReference type="Pfam" id="PF03188">
    <property type="entry name" value="Cytochrom_B561"/>
    <property type="match status" value="1"/>
</dbReference>
<keyword evidence="3 9" id="KW-0812">Transmembrane</keyword>
<evidence type="ECO:0000256" key="10">
    <source>
        <dbReference type="SAM" id="SignalP"/>
    </source>
</evidence>
<dbReference type="OMA" id="LHICIQF"/>
<evidence type="ECO:0000313" key="14">
    <source>
        <dbReference type="Proteomes" id="UP000054558"/>
    </source>
</evidence>
<keyword evidence="7 9" id="KW-0472">Membrane</keyword>
<dbReference type="Pfam" id="PF03351">
    <property type="entry name" value="DOMON"/>
    <property type="match status" value="1"/>
</dbReference>
<keyword evidence="6 9" id="KW-1133">Transmembrane helix</keyword>
<accession>A0A1Y1I6M7</accession>
<feature type="chain" id="PRO_5012937307" description="Cytochrome b561 and DOMON domain-containing protein" evidence="10">
    <location>
        <begin position="35"/>
        <end position="446"/>
    </location>
</feature>
<feature type="domain" description="DOMON" evidence="11">
    <location>
        <begin position="76"/>
        <end position="196"/>
    </location>
</feature>
<dbReference type="Proteomes" id="UP000054558">
    <property type="component" value="Unassembled WGS sequence"/>
</dbReference>
<protein>
    <recommendedName>
        <fullName evidence="15">Cytochrome b561 and DOMON domain-containing protein</fullName>
    </recommendedName>
</protein>
<gene>
    <name evidence="13" type="ORF">KFL_001860240</name>
</gene>
<keyword evidence="2" id="KW-0813">Transport</keyword>
<evidence type="ECO:0000256" key="3">
    <source>
        <dbReference type="ARBA" id="ARBA00022692"/>
    </source>
</evidence>
<dbReference type="CDD" id="cd09631">
    <property type="entry name" value="DOMON_DOH"/>
    <property type="match status" value="1"/>
</dbReference>
<evidence type="ECO:0000313" key="13">
    <source>
        <dbReference type="EMBL" id="GAQ84377.1"/>
    </source>
</evidence>
<feature type="transmembrane region" description="Helical" evidence="9">
    <location>
        <begin position="274"/>
        <end position="296"/>
    </location>
</feature>
<evidence type="ECO:0000256" key="6">
    <source>
        <dbReference type="ARBA" id="ARBA00022989"/>
    </source>
</evidence>
<organism evidence="13 14">
    <name type="scientific">Klebsormidium nitens</name>
    <name type="common">Green alga</name>
    <name type="synonym">Ulothrix nitens</name>
    <dbReference type="NCBI Taxonomy" id="105231"/>
    <lineage>
        <taxon>Eukaryota</taxon>
        <taxon>Viridiplantae</taxon>
        <taxon>Streptophyta</taxon>
        <taxon>Klebsormidiophyceae</taxon>
        <taxon>Klebsormidiales</taxon>
        <taxon>Klebsormidiaceae</taxon>
        <taxon>Klebsormidium</taxon>
    </lineage>
</organism>
<dbReference type="Gene3D" id="1.20.120.1770">
    <property type="match status" value="1"/>
</dbReference>
<evidence type="ECO:0000256" key="2">
    <source>
        <dbReference type="ARBA" id="ARBA00022448"/>
    </source>
</evidence>
<dbReference type="InterPro" id="IPR045266">
    <property type="entry name" value="DOH_DOMON"/>
</dbReference>
<evidence type="ECO:0000256" key="1">
    <source>
        <dbReference type="ARBA" id="ARBA00004370"/>
    </source>
</evidence>
<dbReference type="EMBL" id="DF237135">
    <property type="protein sequence ID" value="GAQ84377.1"/>
    <property type="molecule type" value="Genomic_DNA"/>
</dbReference>
<dbReference type="PROSITE" id="PS50939">
    <property type="entry name" value="CYTOCHROME_B561"/>
    <property type="match status" value="1"/>
</dbReference>
<feature type="region of interest" description="Disordered" evidence="8">
    <location>
        <begin position="421"/>
        <end position="446"/>
    </location>
</feature>
<reference evidence="13 14" key="1">
    <citation type="journal article" date="2014" name="Nat. Commun.">
        <title>Klebsormidium flaccidum genome reveals primary factors for plant terrestrial adaptation.</title>
        <authorList>
            <person name="Hori K."/>
            <person name="Maruyama F."/>
            <person name="Fujisawa T."/>
            <person name="Togashi T."/>
            <person name="Yamamoto N."/>
            <person name="Seo M."/>
            <person name="Sato S."/>
            <person name="Yamada T."/>
            <person name="Mori H."/>
            <person name="Tajima N."/>
            <person name="Moriyama T."/>
            <person name="Ikeuchi M."/>
            <person name="Watanabe M."/>
            <person name="Wada H."/>
            <person name="Kobayashi K."/>
            <person name="Saito M."/>
            <person name="Masuda T."/>
            <person name="Sasaki-Sekimoto Y."/>
            <person name="Mashiguchi K."/>
            <person name="Awai K."/>
            <person name="Shimojima M."/>
            <person name="Masuda S."/>
            <person name="Iwai M."/>
            <person name="Nobusawa T."/>
            <person name="Narise T."/>
            <person name="Kondo S."/>
            <person name="Saito H."/>
            <person name="Sato R."/>
            <person name="Murakawa M."/>
            <person name="Ihara Y."/>
            <person name="Oshima-Yamada Y."/>
            <person name="Ohtaka K."/>
            <person name="Satoh M."/>
            <person name="Sonobe K."/>
            <person name="Ishii M."/>
            <person name="Ohtani R."/>
            <person name="Kanamori-Sato M."/>
            <person name="Honoki R."/>
            <person name="Miyazaki D."/>
            <person name="Mochizuki H."/>
            <person name="Umetsu J."/>
            <person name="Higashi K."/>
            <person name="Shibata D."/>
            <person name="Kamiya Y."/>
            <person name="Sato N."/>
            <person name="Nakamura Y."/>
            <person name="Tabata S."/>
            <person name="Ida S."/>
            <person name="Kurokawa K."/>
            <person name="Ohta H."/>
        </authorList>
    </citation>
    <scope>NUCLEOTIDE SEQUENCE [LARGE SCALE GENOMIC DNA]</scope>
    <source>
        <strain evidence="13 14">NIES-2285</strain>
    </source>
</reference>
<dbReference type="CDD" id="cd08760">
    <property type="entry name" value="Cyt_b561_FRRS1_like"/>
    <property type="match status" value="1"/>
</dbReference>
<evidence type="ECO:0008006" key="15">
    <source>
        <dbReference type="Google" id="ProtNLM"/>
    </source>
</evidence>
<keyword evidence="14" id="KW-1185">Reference proteome</keyword>
<dbReference type="SMART" id="SM00665">
    <property type="entry name" value="B561"/>
    <property type="match status" value="1"/>
</dbReference>
<feature type="transmembrane region" description="Helical" evidence="9">
    <location>
        <begin position="243"/>
        <end position="262"/>
    </location>
</feature>